<keyword evidence="7" id="KW-0961">Cell wall biogenesis/degradation</keyword>
<name>A0A4V3WFZ7_9BACI</name>
<feature type="domain" description="LysM" evidence="8">
    <location>
        <begin position="110"/>
        <end position="153"/>
    </location>
</feature>
<dbReference type="PANTHER" id="PTHR33734:SF22">
    <property type="entry name" value="MEMBRANE-BOUND LYTIC MUREIN TRANSGLYCOSYLASE D"/>
    <property type="match status" value="1"/>
</dbReference>
<dbReference type="SUPFAM" id="SSF47090">
    <property type="entry name" value="PGBD-like"/>
    <property type="match status" value="1"/>
</dbReference>
<evidence type="ECO:0000259" key="9">
    <source>
        <dbReference type="PROSITE" id="PS51935"/>
    </source>
</evidence>
<dbReference type="SUPFAM" id="SSF54106">
    <property type="entry name" value="LysM domain"/>
    <property type="match status" value="5"/>
</dbReference>
<dbReference type="SMART" id="SM00257">
    <property type="entry name" value="LysM"/>
    <property type="match status" value="5"/>
</dbReference>
<dbReference type="AlphaFoldDB" id="A0A4V3WFZ7"/>
<dbReference type="GO" id="GO:0008234">
    <property type="term" value="F:cysteine-type peptidase activity"/>
    <property type="evidence" value="ECO:0007669"/>
    <property type="project" value="UniProtKB-KW"/>
</dbReference>
<reference evidence="10 11" key="1">
    <citation type="submission" date="2019-04" db="EMBL/GenBank/DDBJ databases">
        <title>Bacillus sediminilitoris sp. nov., isolated from a tidal flat sediment on the East China Sea.</title>
        <authorList>
            <person name="Wei Y."/>
            <person name="Mao H."/>
            <person name="Fang J."/>
        </authorList>
    </citation>
    <scope>NUCLEOTIDE SEQUENCE [LARGE SCALE GENOMIC DNA]</scope>
    <source>
        <strain evidence="10 11">DSL-17</strain>
    </source>
</reference>
<comment type="similarity">
    <text evidence="1">Belongs to the peptidase C40 family.</text>
</comment>
<keyword evidence="6" id="KW-0788">Thiol protease</keyword>
<dbReference type="Gene3D" id="1.10.101.10">
    <property type="entry name" value="PGBD-like superfamily/PGBD"/>
    <property type="match status" value="1"/>
</dbReference>
<dbReference type="Pfam" id="PF01471">
    <property type="entry name" value="PG_binding_1"/>
    <property type="match status" value="1"/>
</dbReference>
<evidence type="ECO:0000313" key="10">
    <source>
        <dbReference type="EMBL" id="THF82347.1"/>
    </source>
</evidence>
<organism evidence="10 11">
    <name type="scientific">Metabacillus sediminilitoris</name>
    <dbReference type="NCBI Taxonomy" id="2567941"/>
    <lineage>
        <taxon>Bacteria</taxon>
        <taxon>Bacillati</taxon>
        <taxon>Bacillota</taxon>
        <taxon>Bacilli</taxon>
        <taxon>Bacillales</taxon>
        <taxon>Bacillaceae</taxon>
        <taxon>Metabacillus</taxon>
    </lineage>
</organism>
<keyword evidence="5" id="KW-0378">Hydrolase</keyword>
<dbReference type="Gene3D" id="3.10.350.10">
    <property type="entry name" value="LysM domain"/>
    <property type="match status" value="5"/>
</dbReference>
<dbReference type="PANTHER" id="PTHR33734">
    <property type="entry name" value="LYSM DOMAIN-CONTAINING GPI-ANCHORED PROTEIN 2"/>
    <property type="match status" value="1"/>
</dbReference>
<dbReference type="CDD" id="cd00118">
    <property type="entry name" value="LysM"/>
    <property type="match status" value="5"/>
</dbReference>
<keyword evidence="11" id="KW-1185">Reference proteome</keyword>
<sequence>MKDMKNSFQRYEMKKLNPQNDEFAIILYIDNDHLTEFANELGTEPASSENITFMAKQIIKERYANLRVTMVKVVVGGMVVSSIPLTLDKNSAHAEENTSAETQMDHTNNIHYIVSSGDTLWKLSVKFGTTVDAIKKANNLLSDSLKLNQQLIIPKAFHTVETGDYLTVLAKEYGVPVHAIKEANHLTTDATRLGQILIIPHVMGNQTSEPAPAVTQPPPQTQTSMYTVVSGDSLSVIAKRFGTTVEVLKALNGLQTDVLKIGQTLTIPAGANGPSEPITPAQTEAPTVTTTYQYTVVAGDSLWGIAARHNLAVDTLRSTNHLTSDVLQIGQILVIPGGEGTVATPAPPPATDSRITSYTVVSGDSLSVIAKRFNTTVDQVKQANQLTTDVIRVGQVLTIPTGRIAPANEPTAAPNPTSDVIGIQKNLQTLGYYTVPTMTGRYDSVTTLAVKSFQADYLLPVTGTVDDTTKTAIEHAIVKKALINDTINYLGVPYVWGGATPSGFDCSGFVYYMFNQHDVNMSRNTSAGLYKTGITIQRSQLQPGDLVFFAVNTTGTITHVGFYMGDNQFISATNSKGIALYSMDNSYWSKYYVGAKRVY</sequence>
<keyword evidence="2" id="KW-0645">Protease</keyword>
<keyword evidence="3" id="KW-0732">Signal</keyword>
<protein>
    <submittedName>
        <fullName evidence="10">LysM peptidoglycan-binding domain-containing protein</fullName>
    </submittedName>
</protein>
<dbReference type="EMBL" id="SSNT01000002">
    <property type="protein sequence ID" value="THF82347.1"/>
    <property type="molecule type" value="Genomic_DNA"/>
</dbReference>
<dbReference type="GO" id="GO:0008932">
    <property type="term" value="F:lytic endotransglycosylase activity"/>
    <property type="evidence" value="ECO:0007669"/>
    <property type="project" value="TreeGrafter"/>
</dbReference>
<dbReference type="OrthoDB" id="9813368at2"/>
<comment type="caution">
    <text evidence="10">The sequence shown here is derived from an EMBL/GenBank/DDBJ whole genome shotgun (WGS) entry which is preliminary data.</text>
</comment>
<gene>
    <name evidence="10" type="ORF">E6W99_02635</name>
</gene>
<evidence type="ECO:0000259" key="8">
    <source>
        <dbReference type="PROSITE" id="PS51782"/>
    </source>
</evidence>
<dbReference type="InterPro" id="IPR036779">
    <property type="entry name" value="LysM_dom_sf"/>
</dbReference>
<dbReference type="InterPro" id="IPR036365">
    <property type="entry name" value="PGBD-like_sf"/>
</dbReference>
<feature type="domain" description="LysM" evidence="8">
    <location>
        <begin position="356"/>
        <end position="399"/>
    </location>
</feature>
<dbReference type="InterPro" id="IPR018392">
    <property type="entry name" value="LysM"/>
</dbReference>
<dbReference type="GO" id="GO:0071555">
    <property type="term" value="P:cell wall organization"/>
    <property type="evidence" value="ECO:0007669"/>
    <property type="project" value="UniProtKB-KW"/>
</dbReference>
<dbReference type="Gene3D" id="3.90.1720.10">
    <property type="entry name" value="endopeptidase domain like (from Nostoc punctiforme)"/>
    <property type="match status" value="1"/>
</dbReference>
<dbReference type="PROSITE" id="PS51935">
    <property type="entry name" value="NLPC_P60"/>
    <property type="match status" value="1"/>
</dbReference>
<feature type="domain" description="LysM" evidence="8">
    <location>
        <begin position="224"/>
        <end position="267"/>
    </location>
</feature>
<feature type="domain" description="LysM" evidence="8">
    <location>
        <begin position="292"/>
        <end position="335"/>
    </location>
</feature>
<evidence type="ECO:0000256" key="4">
    <source>
        <dbReference type="ARBA" id="ARBA00022737"/>
    </source>
</evidence>
<dbReference type="InterPro" id="IPR002477">
    <property type="entry name" value="Peptidoglycan-bd-like"/>
</dbReference>
<evidence type="ECO:0000256" key="3">
    <source>
        <dbReference type="ARBA" id="ARBA00022729"/>
    </source>
</evidence>
<keyword evidence="4" id="KW-0677">Repeat</keyword>
<dbReference type="Proteomes" id="UP000310334">
    <property type="component" value="Unassembled WGS sequence"/>
</dbReference>
<dbReference type="InterPro" id="IPR000064">
    <property type="entry name" value="NLP_P60_dom"/>
</dbReference>
<evidence type="ECO:0000313" key="11">
    <source>
        <dbReference type="Proteomes" id="UP000310334"/>
    </source>
</evidence>
<feature type="domain" description="LysM" evidence="8">
    <location>
        <begin position="156"/>
        <end position="199"/>
    </location>
</feature>
<dbReference type="Pfam" id="PF01476">
    <property type="entry name" value="LysM"/>
    <property type="match status" value="5"/>
</dbReference>
<dbReference type="Pfam" id="PF00877">
    <property type="entry name" value="NLPC_P60"/>
    <property type="match status" value="1"/>
</dbReference>
<dbReference type="InterPro" id="IPR036366">
    <property type="entry name" value="PGBDSf"/>
</dbReference>
<evidence type="ECO:0000256" key="1">
    <source>
        <dbReference type="ARBA" id="ARBA00007074"/>
    </source>
</evidence>
<accession>A0A4V3WFZ7</accession>
<dbReference type="SUPFAM" id="SSF54001">
    <property type="entry name" value="Cysteine proteinases"/>
    <property type="match status" value="1"/>
</dbReference>
<dbReference type="InterPro" id="IPR038765">
    <property type="entry name" value="Papain-like_cys_pep_sf"/>
</dbReference>
<feature type="domain" description="NlpC/P60" evidence="9">
    <location>
        <begin position="476"/>
        <end position="599"/>
    </location>
</feature>
<dbReference type="GO" id="GO:0006508">
    <property type="term" value="P:proteolysis"/>
    <property type="evidence" value="ECO:0007669"/>
    <property type="project" value="UniProtKB-KW"/>
</dbReference>
<evidence type="ECO:0000256" key="2">
    <source>
        <dbReference type="ARBA" id="ARBA00022670"/>
    </source>
</evidence>
<dbReference type="PROSITE" id="PS51782">
    <property type="entry name" value="LYSM"/>
    <property type="match status" value="5"/>
</dbReference>
<evidence type="ECO:0000256" key="6">
    <source>
        <dbReference type="ARBA" id="ARBA00022807"/>
    </source>
</evidence>
<evidence type="ECO:0000256" key="5">
    <source>
        <dbReference type="ARBA" id="ARBA00022801"/>
    </source>
</evidence>
<proteinExistence type="inferred from homology"/>
<evidence type="ECO:0000256" key="7">
    <source>
        <dbReference type="ARBA" id="ARBA00023316"/>
    </source>
</evidence>